<evidence type="ECO:0000259" key="2">
    <source>
        <dbReference type="Pfam" id="PF01361"/>
    </source>
</evidence>
<protein>
    <submittedName>
        <fullName evidence="3">4-oxalocrotonate tautomerase</fullName>
    </submittedName>
</protein>
<dbReference type="OrthoDB" id="5405937at2"/>
<dbReference type="AlphaFoldDB" id="A0A1I7G1F8"/>
<accession>A0A1I7G1F8</accession>
<evidence type="ECO:0000313" key="4">
    <source>
        <dbReference type="Proteomes" id="UP000199138"/>
    </source>
</evidence>
<gene>
    <name evidence="3" type="ORF">SAMN05216480_10359</name>
</gene>
<evidence type="ECO:0000313" key="3">
    <source>
        <dbReference type="EMBL" id="SFU42279.1"/>
    </source>
</evidence>
<dbReference type="EMBL" id="FPBK01000003">
    <property type="protein sequence ID" value="SFU42279.1"/>
    <property type="molecule type" value="Genomic_DNA"/>
</dbReference>
<reference evidence="3 4" key="1">
    <citation type="submission" date="2016-10" db="EMBL/GenBank/DDBJ databases">
        <authorList>
            <person name="de Groot N.N."/>
        </authorList>
    </citation>
    <scope>NUCLEOTIDE SEQUENCE [LARGE SCALE GENOMIC DNA]</scope>
    <source>
        <strain evidence="3 4">CGMCC 1.12333</strain>
    </source>
</reference>
<dbReference type="InterPro" id="IPR004370">
    <property type="entry name" value="4-OT-like_dom"/>
</dbReference>
<sequence>MPHIKVSLYAGKSDAQKQALTDAIVKNVMEIMGNSEGSISVGFEDVQPEDWKAKYDAEIKPVLASLTKKPGYKL</sequence>
<feature type="domain" description="4-oxalocrotonate tautomerase-like" evidence="2">
    <location>
        <begin position="2"/>
        <end position="51"/>
    </location>
</feature>
<dbReference type="Gene3D" id="3.30.429.10">
    <property type="entry name" value="Macrophage Migration Inhibitory Factor"/>
    <property type="match status" value="1"/>
</dbReference>
<dbReference type="GO" id="GO:0016853">
    <property type="term" value="F:isomerase activity"/>
    <property type="evidence" value="ECO:0007669"/>
    <property type="project" value="UniProtKB-KW"/>
</dbReference>
<dbReference type="InterPro" id="IPR014347">
    <property type="entry name" value="Tautomerase/MIF_sf"/>
</dbReference>
<evidence type="ECO:0000256" key="1">
    <source>
        <dbReference type="ARBA" id="ARBA00023235"/>
    </source>
</evidence>
<organism evidence="3 4">
    <name type="scientific">Pustulibacterium marinum</name>
    <dbReference type="NCBI Taxonomy" id="1224947"/>
    <lineage>
        <taxon>Bacteria</taxon>
        <taxon>Pseudomonadati</taxon>
        <taxon>Bacteroidota</taxon>
        <taxon>Flavobacteriia</taxon>
        <taxon>Flavobacteriales</taxon>
        <taxon>Flavobacteriaceae</taxon>
        <taxon>Pustulibacterium</taxon>
    </lineage>
</organism>
<dbReference type="SUPFAM" id="SSF55331">
    <property type="entry name" value="Tautomerase/MIF"/>
    <property type="match status" value="1"/>
</dbReference>
<keyword evidence="4" id="KW-1185">Reference proteome</keyword>
<dbReference type="STRING" id="1224947.SAMN05216480_10359"/>
<proteinExistence type="predicted"/>
<dbReference type="RefSeq" id="WP_093024180.1">
    <property type="nucleotide sequence ID" value="NZ_FPBK01000003.1"/>
</dbReference>
<dbReference type="Proteomes" id="UP000199138">
    <property type="component" value="Unassembled WGS sequence"/>
</dbReference>
<dbReference type="Pfam" id="PF01361">
    <property type="entry name" value="Tautomerase"/>
    <property type="match status" value="1"/>
</dbReference>
<name>A0A1I7G1F8_9FLAO</name>
<keyword evidence="1" id="KW-0413">Isomerase</keyword>